<dbReference type="Proteomes" id="UP001500804">
    <property type="component" value="Unassembled WGS sequence"/>
</dbReference>
<evidence type="ECO:0000313" key="6">
    <source>
        <dbReference type="EMBL" id="GAA5141888.1"/>
    </source>
</evidence>
<dbReference type="PANTHER" id="PTHR43003">
    <property type="entry name" value="DNA-3-METHYLADENINE GLYCOSYLASE"/>
    <property type="match status" value="1"/>
</dbReference>
<evidence type="ECO:0000256" key="3">
    <source>
        <dbReference type="ARBA" id="ARBA00022763"/>
    </source>
</evidence>
<name>A0ABP9P884_9PSEU</name>
<evidence type="ECO:0000313" key="7">
    <source>
        <dbReference type="Proteomes" id="UP001500804"/>
    </source>
</evidence>
<keyword evidence="3" id="KW-0227">DNA damage</keyword>
<gene>
    <name evidence="6" type="ORF">GCM10023320_81520</name>
</gene>
<evidence type="ECO:0000256" key="4">
    <source>
        <dbReference type="ARBA" id="ARBA00023204"/>
    </source>
</evidence>
<protein>
    <recommendedName>
        <fullName evidence="2">DNA-3-methyladenine glycosylase II</fullName>
        <ecNumber evidence="2">3.2.2.21</ecNumber>
    </recommendedName>
</protein>
<dbReference type="EC" id="3.2.2.21" evidence="2"/>
<evidence type="ECO:0000256" key="1">
    <source>
        <dbReference type="ARBA" id="ARBA00000086"/>
    </source>
</evidence>
<dbReference type="SMART" id="SM00478">
    <property type="entry name" value="ENDO3c"/>
    <property type="match status" value="1"/>
</dbReference>
<feature type="domain" description="HhH-GPD" evidence="5">
    <location>
        <begin position="56"/>
        <end position="208"/>
    </location>
</feature>
<reference evidence="7" key="1">
    <citation type="journal article" date="2019" name="Int. J. Syst. Evol. Microbiol.">
        <title>The Global Catalogue of Microorganisms (GCM) 10K type strain sequencing project: providing services to taxonomists for standard genome sequencing and annotation.</title>
        <authorList>
            <consortium name="The Broad Institute Genomics Platform"/>
            <consortium name="The Broad Institute Genome Sequencing Center for Infectious Disease"/>
            <person name="Wu L."/>
            <person name="Ma J."/>
        </authorList>
    </citation>
    <scope>NUCLEOTIDE SEQUENCE [LARGE SCALE GENOMIC DNA]</scope>
    <source>
        <strain evidence="7">JCM 18302</strain>
    </source>
</reference>
<dbReference type="Pfam" id="PF00730">
    <property type="entry name" value="HhH-GPD"/>
    <property type="match status" value="1"/>
</dbReference>
<keyword evidence="7" id="KW-1185">Reference proteome</keyword>
<dbReference type="SUPFAM" id="SSF48150">
    <property type="entry name" value="DNA-glycosylase"/>
    <property type="match status" value="1"/>
</dbReference>
<dbReference type="EMBL" id="BAABJO010000056">
    <property type="protein sequence ID" value="GAA5141888.1"/>
    <property type="molecule type" value="Genomic_DNA"/>
</dbReference>
<dbReference type="InterPro" id="IPR011257">
    <property type="entry name" value="DNA_glycosylase"/>
</dbReference>
<organism evidence="6 7">
    <name type="scientific">Pseudonocardia adelaidensis</name>
    <dbReference type="NCBI Taxonomy" id="648754"/>
    <lineage>
        <taxon>Bacteria</taxon>
        <taxon>Bacillati</taxon>
        <taxon>Actinomycetota</taxon>
        <taxon>Actinomycetes</taxon>
        <taxon>Pseudonocardiales</taxon>
        <taxon>Pseudonocardiaceae</taxon>
        <taxon>Pseudonocardia</taxon>
    </lineage>
</organism>
<dbReference type="Gene3D" id="1.10.340.30">
    <property type="entry name" value="Hypothetical protein, domain 2"/>
    <property type="match status" value="1"/>
</dbReference>
<proteinExistence type="predicted"/>
<dbReference type="InterPro" id="IPR051912">
    <property type="entry name" value="Alkylbase_DNA_Glycosylase/TA"/>
</dbReference>
<dbReference type="CDD" id="cd00056">
    <property type="entry name" value="ENDO3c"/>
    <property type="match status" value="1"/>
</dbReference>
<evidence type="ECO:0000256" key="2">
    <source>
        <dbReference type="ARBA" id="ARBA00012000"/>
    </source>
</evidence>
<comment type="catalytic activity">
    <reaction evidence="1">
        <text>Hydrolysis of alkylated DNA, releasing 3-methyladenine, 3-methylguanine, 7-methylguanine and 7-methyladenine.</text>
        <dbReference type="EC" id="3.2.2.21"/>
    </reaction>
</comment>
<dbReference type="PANTHER" id="PTHR43003:SF5">
    <property type="entry name" value="DNA-3-METHYLADENINE GLYCOSYLASE"/>
    <property type="match status" value="1"/>
</dbReference>
<keyword evidence="4" id="KW-0234">DNA repair</keyword>
<comment type="caution">
    <text evidence="6">The sequence shown here is derived from an EMBL/GenBank/DDBJ whole genome shotgun (WGS) entry which is preliminary data.</text>
</comment>
<sequence>MGKHATEEQRAASEYLGSLDDSLAPWVRSTGPIDAYEMHLPVKVRSPVEWFSFAIASRQLSRAAATAIYNRLVAQLGGSITAERVIATDEQTMRRVGLSHPKARAIRGLAELADDGLLEQDKLAAMLDAEIQTELVAVPGIGPSSAQMFMMRYLHRSDIFPASDLGVRAAVTELDGLGKRITPKAVEQRSALWRPYRSYATSYLWGYTWELHHPAAG</sequence>
<dbReference type="InterPro" id="IPR003265">
    <property type="entry name" value="HhH-GPD_domain"/>
</dbReference>
<accession>A0ABP9P884</accession>
<evidence type="ECO:0000259" key="5">
    <source>
        <dbReference type="SMART" id="SM00478"/>
    </source>
</evidence>
<dbReference type="Gene3D" id="1.10.1670.40">
    <property type="match status" value="1"/>
</dbReference>